<gene>
    <name evidence="1" type="ORF">LSAA_11678</name>
</gene>
<name>A0A7R8HAE9_LEPSM</name>
<organism evidence="1 2">
    <name type="scientific">Lepeophtheirus salmonis</name>
    <name type="common">Salmon louse</name>
    <name type="synonym">Caligus salmonis</name>
    <dbReference type="NCBI Taxonomy" id="72036"/>
    <lineage>
        <taxon>Eukaryota</taxon>
        <taxon>Metazoa</taxon>
        <taxon>Ecdysozoa</taxon>
        <taxon>Arthropoda</taxon>
        <taxon>Crustacea</taxon>
        <taxon>Multicrustacea</taxon>
        <taxon>Hexanauplia</taxon>
        <taxon>Copepoda</taxon>
        <taxon>Siphonostomatoida</taxon>
        <taxon>Caligidae</taxon>
        <taxon>Lepeophtheirus</taxon>
    </lineage>
</organism>
<dbReference type="AlphaFoldDB" id="A0A7R8HAE9"/>
<evidence type="ECO:0000313" key="2">
    <source>
        <dbReference type="Proteomes" id="UP000675881"/>
    </source>
</evidence>
<dbReference type="Proteomes" id="UP000675881">
    <property type="component" value="Chromosome 6"/>
</dbReference>
<accession>A0A7R8HAE9</accession>
<proteinExistence type="predicted"/>
<sequence length="207" mass="23911">MLAFLSNEDNICVSKVTQGTLEEKKKVTIRESPEYEKSKISSVQELLGSLEEIEAQFRSYFKNKGAEVARKIAEKRNFLENLKDNESNLFATHEDLQNLIDYEVKGRLFRAKQVEIENNIKGKTTLKCLENICHSNNIAAIKLENGSITSDPKKVAQHTGQFYEDLYKCTNCSEDHCCIFYRQWRSEGLLPHDRLNHKTPRISKTLH</sequence>
<reference evidence="1" key="1">
    <citation type="submission" date="2021-02" db="EMBL/GenBank/DDBJ databases">
        <authorList>
            <person name="Bekaert M."/>
        </authorList>
    </citation>
    <scope>NUCLEOTIDE SEQUENCE</scope>
    <source>
        <strain evidence="1">IoA-00</strain>
    </source>
</reference>
<protein>
    <submittedName>
        <fullName evidence="1">(salmon louse) hypothetical protein</fullName>
    </submittedName>
</protein>
<evidence type="ECO:0000313" key="1">
    <source>
        <dbReference type="EMBL" id="CAF2970530.1"/>
    </source>
</evidence>
<keyword evidence="2" id="KW-1185">Reference proteome</keyword>
<dbReference type="EMBL" id="HG994585">
    <property type="protein sequence ID" value="CAF2970530.1"/>
    <property type="molecule type" value="Genomic_DNA"/>
</dbReference>